<accession>A0AAU8GBJ8</accession>
<dbReference type="EMBL" id="CP159307">
    <property type="protein sequence ID" value="XCH33031.1"/>
    <property type="molecule type" value="Genomic_DNA"/>
</dbReference>
<dbReference type="AlphaFoldDB" id="A0AAU8GBJ8"/>
<evidence type="ECO:0000256" key="1">
    <source>
        <dbReference type="SAM" id="MobiDB-lite"/>
    </source>
</evidence>
<organism evidence="3">
    <name type="scientific">Dehalogenimonas sp. 4OHTPN</name>
    <dbReference type="NCBI Taxonomy" id="3166643"/>
    <lineage>
        <taxon>Bacteria</taxon>
        <taxon>Bacillati</taxon>
        <taxon>Chloroflexota</taxon>
        <taxon>Dehalococcoidia</taxon>
        <taxon>Dehalococcoidales</taxon>
        <taxon>Dehalococcoidaceae</taxon>
        <taxon>Dehalogenimonas</taxon>
    </lineage>
</organism>
<dbReference type="SMART" id="SM00834">
    <property type="entry name" value="CxxC_CXXC_SSSS"/>
    <property type="match status" value="1"/>
</dbReference>
<sequence>MPTYEYDCPTCQSKYEVTRKFSETGGGTCPKCGREGRRVYCAPYLVFKGPGFYVTDSRTEKDPELEHRQKEKEAAEKAEKAAAEPEAKKTEPDAGTGKPAPAESKSPAVPEK</sequence>
<feature type="compositionally biased region" description="Basic and acidic residues" evidence="1">
    <location>
        <begin position="57"/>
        <end position="92"/>
    </location>
</feature>
<gene>
    <name evidence="3" type="ORF">ABV300_07720</name>
</gene>
<proteinExistence type="predicted"/>
<name>A0AAU8GBJ8_9CHLR</name>
<dbReference type="RefSeq" id="WP_353714286.1">
    <property type="nucleotide sequence ID" value="NZ_CP159307.1"/>
</dbReference>
<protein>
    <submittedName>
        <fullName evidence="3">FmdB family zinc ribbon protein</fullName>
    </submittedName>
</protein>
<evidence type="ECO:0000259" key="2">
    <source>
        <dbReference type="SMART" id="SM00834"/>
    </source>
</evidence>
<evidence type="ECO:0000313" key="3">
    <source>
        <dbReference type="EMBL" id="XCH33031.1"/>
    </source>
</evidence>
<feature type="domain" description="Putative regulatory protein FmdB zinc ribbon" evidence="2">
    <location>
        <begin position="1"/>
        <end position="41"/>
    </location>
</feature>
<dbReference type="PANTHER" id="PTHR34404:SF2">
    <property type="entry name" value="CONSERVED SERINE RICH PROTEIN"/>
    <property type="match status" value="1"/>
</dbReference>
<dbReference type="PANTHER" id="PTHR34404">
    <property type="entry name" value="REGULATORY PROTEIN, FMDB FAMILY"/>
    <property type="match status" value="1"/>
</dbReference>
<feature type="region of interest" description="Disordered" evidence="1">
    <location>
        <begin position="52"/>
        <end position="112"/>
    </location>
</feature>
<dbReference type="NCBIfam" id="TIGR02605">
    <property type="entry name" value="CxxC_CxxC_SSSS"/>
    <property type="match status" value="1"/>
</dbReference>
<dbReference type="InterPro" id="IPR013429">
    <property type="entry name" value="Regulatory_FmdB_Zinc_ribbon"/>
</dbReference>
<dbReference type="Pfam" id="PF09723">
    <property type="entry name" value="Zn_ribbon_8"/>
    <property type="match status" value="1"/>
</dbReference>
<reference evidence="3" key="1">
    <citation type="submission" date="2024-06" db="EMBL/GenBank/DDBJ databases">
        <title>A Novel Isolate, Dehalogenimonas sp. Strain 4OHTPN, Dechlorinates Aromatic 4 Hydroxy chlorothalonil by a Novel Reductive Dehalogenase.</title>
        <authorList>
            <person name="Liu G."/>
        </authorList>
    </citation>
    <scope>NUCLEOTIDE SEQUENCE</scope>
    <source>
        <strain evidence="3">4OHTPN</strain>
    </source>
</reference>